<evidence type="ECO:0000313" key="4">
    <source>
        <dbReference type="Proteomes" id="UP000053558"/>
    </source>
</evidence>
<keyword evidence="2" id="KW-1133">Transmembrane helix</keyword>
<dbReference type="Proteomes" id="UP000053558">
    <property type="component" value="Unassembled WGS sequence"/>
</dbReference>
<proteinExistence type="predicted"/>
<protein>
    <submittedName>
        <fullName evidence="3">Uncharacterized protein</fullName>
    </submittedName>
</protein>
<evidence type="ECO:0000256" key="1">
    <source>
        <dbReference type="SAM" id="MobiDB-lite"/>
    </source>
</evidence>
<keyword evidence="2" id="KW-0472">Membrane</keyword>
<evidence type="ECO:0000313" key="3">
    <source>
        <dbReference type="EMBL" id="EIW74732.1"/>
    </source>
</evidence>
<dbReference type="AlphaFoldDB" id="A0A5M3M5S9"/>
<dbReference type="GeneID" id="19209631"/>
<name>A0A5M3M5S9_CONPW</name>
<dbReference type="KEGG" id="cput:CONPUDRAFT_77582"/>
<reference evidence="4" key="1">
    <citation type="journal article" date="2012" name="Science">
        <title>The Paleozoic origin of enzymatic lignin decomposition reconstructed from 31 fungal genomes.</title>
        <authorList>
            <person name="Floudas D."/>
            <person name="Binder M."/>
            <person name="Riley R."/>
            <person name="Barry K."/>
            <person name="Blanchette R.A."/>
            <person name="Henrissat B."/>
            <person name="Martinez A.T."/>
            <person name="Otillar R."/>
            <person name="Spatafora J.W."/>
            <person name="Yadav J.S."/>
            <person name="Aerts A."/>
            <person name="Benoit I."/>
            <person name="Boyd A."/>
            <person name="Carlson A."/>
            <person name="Copeland A."/>
            <person name="Coutinho P.M."/>
            <person name="de Vries R.P."/>
            <person name="Ferreira P."/>
            <person name="Findley K."/>
            <person name="Foster B."/>
            <person name="Gaskell J."/>
            <person name="Glotzer D."/>
            <person name="Gorecki P."/>
            <person name="Heitman J."/>
            <person name="Hesse C."/>
            <person name="Hori C."/>
            <person name="Igarashi K."/>
            <person name="Jurgens J.A."/>
            <person name="Kallen N."/>
            <person name="Kersten P."/>
            <person name="Kohler A."/>
            <person name="Kuees U."/>
            <person name="Kumar T.K.A."/>
            <person name="Kuo A."/>
            <person name="LaButti K."/>
            <person name="Larrondo L.F."/>
            <person name="Lindquist E."/>
            <person name="Ling A."/>
            <person name="Lombard V."/>
            <person name="Lucas S."/>
            <person name="Lundell T."/>
            <person name="Martin R."/>
            <person name="McLaughlin D.J."/>
            <person name="Morgenstern I."/>
            <person name="Morin E."/>
            <person name="Murat C."/>
            <person name="Nagy L.G."/>
            <person name="Nolan M."/>
            <person name="Ohm R.A."/>
            <person name="Patyshakuliyeva A."/>
            <person name="Rokas A."/>
            <person name="Ruiz-Duenas F.J."/>
            <person name="Sabat G."/>
            <person name="Salamov A."/>
            <person name="Samejima M."/>
            <person name="Schmutz J."/>
            <person name="Slot J.C."/>
            <person name="St John F."/>
            <person name="Stenlid J."/>
            <person name="Sun H."/>
            <person name="Sun S."/>
            <person name="Syed K."/>
            <person name="Tsang A."/>
            <person name="Wiebenga A."/>
            <person name="Young D."/>
            <person name="Pisabarro A."/>
            <person name="Eastwood D.C."/>
            <person name="Martin F."/>
            <person name="Cullen D."/>
            <person name="Grigoriev I.V."/>
            <person name="Hibbett D.S."/>
        </authorList>
    </citation>
    <scope>NUCLEOTIDE SEQUENCE [LARGE SCALE GENOMIC DNA]</scope>
    <source>
        <strain evidence="4">RWD-64-598 SS2</strain>
    </source>
</reference>
<dbReference type="EMBL" id="JH711590">
    <property type="protein sequence ID" value="EIW74732.1"/>
    <property type="molecule type" value="Genomic_DNA"/>
</dbReference>
<dbReference type="OrthoDB" id="2891931at2759"/>
<sequence>MLAEESCAPLQYFYCGLEVVAILSSELLFAMRTYILWNRHKAVLATLITLAIVQLSVVIVILGIFLAGATFISSLGPYLNLPDCILSSPPKILFGIYLVTEVSFRQRYCKLTERLVMLALMVIRMWQNSPRSALVKEMVRGGVLYYVCTVFLSLANIIVWTRGEGTGVTNTLSVQLHQRRFQSAFHTILASRLQLHLANESNIGRFYISTTTPSMGPGGGGSNPSRENHEYELDPMRVEVVA</sequence>
<feature type="transmembrane region" description="Helical" evidence="2">
    <location>
        <begin position="12"/>
        <end position="30"/>
    </location>
</feature>
<gene>
    <name evidence="3" type="ORF">CONPUDRAFT_77582</name>
</gene>
<dbReference type="RefSeq" id="XP_007774816.1">
    <property type="nucleotide sequence ID" value="XM_007776626.1"/>
</dbReference>
<keyword evidence="4" id="KW-1185">Reference proteome</keyword>
<organism evidence="3 4">
    <name type="scientific">Coniophora puteana (strain RWD-64-598)</name>
    <name type="common">Brown rot fungus</name>
    <dbReference type="NCBI Taxonomy" id="741705"/>
    <lineage>
        <taxon>Eukaryota</taxon>
        <taxon>Fungi</taxon>
        <taxon>Dikarya</taxon>
        <taxon>Basidiomycota</taxon>
        <taxon>Agaricomycotina</taxon>
        <taxon>Agaricomycetes</taxon>
        <taxon>Agaricomycetidae</taxon>
        <taxon>Boletales</taxon>
        <taxon>Coniophorineae</taxon>
        <taxon>Coniophoraceae</taxon>
        <taxon>Coniophora</taxon>
    </lineage>
</organism>
<feature type="region of interest" description="Disordered" evidence="1">
    <location>
        <begin position="210"/>
        <end position="233"/>
    </location>
</feature>
<comment type="caution">
    <text evidence="3">The sequence shown here is derived from an EMBL/GenBank/DDBJ whole genome shotgun (WGS) entry which is preliminary data.</text>
</comment>
<evidence type="ECO:0000256" key="2">
    <source>
        <dbReference type="SAM" id="Phobius"/>
    </source>
</evidence>
<keyword evidence="2" id="KW-0812">Transmembrane</keyword>
<accession>A0A5M3M5S9</accession>
<feature type="transmembrane region" description="Helical" evidence="2">
    <location>
        <begin position="42"/>
        <end position="72"/>
    </location>
</feature>
<dbReference type="OMA" id="RENHEYE"/>
<feature type="transmembrane region" description="Helical" evidence="2">
    <location>
        <begin position="143"/>
        <end position="161"/>
    </location>
</feature>